<gene>
    <name evidence="5" type="primary">yvdT</name>
    <name evidence="5" type="ORF">NCTC10684_05128</name>
</gene>
<proteinExistence type="predicted"/>
<dbReference type="InterPro" id="IPR009057">
    <property type="entry name" value="Homeodomain-like_sf"/>
</dbReference>
<evidence type="ECO:0000256" key="1">
    <source>
        <dbReference type="ARBA" id="ARBA00023125"/>
    </source>
</evidence>
<dbReference type="Pfam" id="PF00440">
    <property type="entry name" value="TetR_N"/>
    <property type="match status" value="1"/>
</dbReference>
<evidence type="ECO:0000256" key="2">
    <source>
        <dbReference type="PROSITE-ProRule" id="PRU00335"/>
    </source>
</evidence>
<dbReference type="AlphaFoldDB" id="A0A381ILY7"/>
<dbReference type="Proteomes" id="UP000254701">
    <property type="component" value="Unassembled WGS sequence"/>
</dbReference>
<dbReference type="Gene3D" id="1.10.357.10">
    <property type="entry name" value="Tetracycline Repressor, domain 2"/>
    <property type="match status" value="1"/>
</dbReference>
<dbReference type="EMBL" id="UFSM01000002">
    <property type="protein sequence ID" value="SUY28404.1"/>
    <property type="molecule type" value="Genomic_DNA"/>
</dbReference>
<dbReference type="GO" id="GO:0003677">
    <property type="term" value="F:DNA binding"/>
    <property type="evidence" value="ECO:0007669"/>
    <property type="project" value="UniProtKB-UniRule"/>
</dbReference>
<keyword evidence="1 2" id="KW-0238">DNA-binding</keyword>
<dbReference type="InterPro" id="IPR001647">
    <property type="entry name" value="HTH_TetR"/>
</dbReference>
<dbReference type="PANTHER" id="PTHR43479:SF11">
    <property type="entry name" value="ACREF_ENVCD OPERON REPRESSOR-RELATED"/>
    <property type="match status" value="1"/>
</dbReference>
<feature type="region of interest" description="Disordered" evidence="3">
    <location>
        <begin position="1"/>
        <end position="21"/>
    </location>
</feature>
<protein>
    <submittedName>
        <fullName evidence="5">Uncharacterized HTH-type transcriptional regulator yvdT</fullName>
    </submittedName>
</protein>
<dbReference type="InterPro" id="IPR050624">
    <property type="entry name" value="HTH-type_Tx_Regulator"/>
</dbReference>
<organism evidence="5 6">
    <name type="scientific">Aminobacter aminovorans</name>
    <name type="common">Chelatobacter heintzii</name>
    <dbReference type="NCBI Taxonomy" id="83263"/>
    <lineage>
        <taxon>Bacteria</taxon>
        <taxon>Pseudomonadati</taxon>
        <taxon>Pseudomonadota</taxon>
        <taxon>Alphaproteobacteria</taxon>
        <taxon>Hyphomicrobiales</taxon>
        <taxon>Phyllobacteriaceae</taxon>
        <taxon>Aminobacter</taxon>
    </lineage>
</organism>
<evidence type="ECO:0000313" key="5">
    <source>
        <dbReference type="EMBL" id="SUY28404.1"/>
    </source>
</evidence>
<dbReference type="PANTHER" id="PTHR43479">
    <property type="entry name" value="ACREF/ENVCD OPERON REPRESSOR-RELATED"/>
    <property type="match status" value="1"/>
</dbReference>
<evidence type="ECO:0000313" key="6">
    <source>
        <dbReference type="Proteomes" id="UP000254701"/>
    </source>
</evidence>
<dbReference type="OrthoDB" id="9811084at2"/>
<feature type="DNA-binding region" description="H-T-H motif" evidence="2">
    <location>
        <begin position="46"/>
        <end position="65"/>
    </location>
</feature>
<reference evidence="5 6" key="1">
    <citation type="submission" date="2018-06" db="EMBL/GenBank/DDBJ databases">
        <authorList>
            <consortium name="Pathogen Informatics"/>
            <person name="Doyle S."/>
        </authorList>
    </citation>
    <scope>NUCLEOTIDE SEQUENCE [LARGE SCALE GENOMIC DNA]</scope>
    <source>
        <strain evidence="5 6">NCTC10684</strain>
    </source>
</reference>
<feature type="domain" description="HTH tetR-type" evidence="4">
    <location>
        <begin position="23"/>
        <end position="83"/>
    </location>
</feature>
<dbReference type="PROSITE" id="PS50977">
    <property type="entry name" value="HTH_TETR_2"/>
    <property type="match status" value="1"/>
</dbReference>
<evidence type="ECO:0000256" key="3">
    <source>
        <dbReference type="SAM" id="MobiDB-lite"/>
    </source>
</evidence>
<dbReference type="PRINTS" id="PR00455">
    <property type="entry name" value="HTHTETR"/>
</dbReference>
<accession>A0A381ILY7</accession>
<name>A0A381ILY7_AMIAI</name>
<sequence>MSKASTVTPSRRKERKTLAEKADEKRRGLLRAAAQLVGEFGYAGTSISRIAERAGFAQGTFYLYFEDRQDLFDQLLPTVGAGMLDYVTKAVRGSKDIFEVEERGFRAFFSYLVENPEFFRILHEADVAAPKAFEIHFDLLARRYLSAMKRALERGQIKDYTLPELEVVVYMLFAARDYIYLKFMRGATAPQPLPDWVVSTYLRFIRYGLAGEPKS</sequence>
<dbReference type="RefSeq" id="WP_115734144.1">
    <property type="nucleotide sequence ID" value="NZ_BAAAVY010000001.1"/>
</dbReference>
<dbReference type="SUPFAM" id="SSF46689">
    <property type="entry name" value="Homeodomain-like"/>
    <property type="match status" value="1"/>
</dbReference>
<evidence type="ECO:0000259" key="4">
    <source>
        <dbReference type="PROSITE" id="PS50977"/>
    </source>
</evidence>